<protein>
    <recommendedName>
        <fullName evidence="1">RNA helicase</fullName>
        <ecNumber evidence="1">3.6.4.13</ecNumber>
    </recommendedName>
</protein>
<dbReference type="InterPro" id="IPR027417">
    <property type="entry name" value="P-loop_NTPase"/>
</dbReference>
<evidence type="ECO:0000256" key="4">
    <source>
        <dbReference type="ARBA" id="ARBA00022806"/>
    </source>
</evidence>
<evidence type="ECO:0000256" key="5">
    <source>
        <dbReference type="ARBA" id="ARBA00022840"/>
    </source>
</evidence>
<dbReference type="PANTHER" id="PTHR47959">
    <property type="entry name" value="ATP-DEPENDENT RNA HELICASE RHLE-RELATED"/>
    <property type="match status" value="1"/>
</dbReference>
<dbReference type="Pfam" id="PF00270">
    <property type="entry name" value="DEAD"/>
    <property type="match status" value="1"/>
</dbReference>
<evidence type="ECO:0000256" key="7">
    <source>
        <dbReference type="SAM" id="MobiDB-lite"/>
    </source>
</evidence>
<organism evidence="11 12">
    <name type="scientific">Plectus sambesii</name>
    <dbReference type="NCBI Taxonomy" id="2011161"/>
    <lineage>
        <taxon>Eukaryota</taxon>
        <taxon>Metazoa</taxon>
        <taxon>Ecdysozoa</taxon>
        <taxon>Nematoda</taxon>
        <taxon>Chromadorea</taxon>
        <taxon>Plectida</taxon>
        <taxon>Plectina</taxon>
        <taxon>Plectoidea</taxon>
        <taxon>Plectidae</taxon>
        <taxon>Plectus</taxon>
    </lineage>
</organism>
<dbReference type="GO" id="GO:0005524">
    <property type="term" value="F:ATP binding"/>
    <property type="evidence" value="ECO:0007669"/>
    <property type="project" value="UniProtKB-KW"/>
</dbReference>
<dbReference type="SUPFAM" id="SSF52540">
    <property type="entry name" value="P-loop containing nucleoside triphosphate hydrolases"/>
    <property type="match status" value="1"/>
</dbReference>
<feature type="domain" description="Helicase C-terminal" evidence="9">
    <location>
        <begin position="326"/>
        <end position="478"/>
    </location>
</feature>
<proteinExistence type="predicted"/>
<evidence type="ECO:0000259" key="8">
    <source>
        <dbReference type="PROSITE" id="PS51192"/>
    </source>
</evidence>
<keyword evidence="4" id="KW-0347">Helicase</keyword>
<keyword evidence="3" id="KW-0378">Hydrolase</keyword>
<sequence length="559" mass="63123">MLSSSKESYNDDDDDLSSADEVTDEENSEDDNEEERVENEEDDEEDEEESEEDDESDNEEDDDNDEEDEESSDDDEIPTSSEPSTTKKTTPLEEAKRHSFSSLGLSKWLSDQCRQMGVDEPTPVQVNCIPEVLAGRDVLGCSKTGTGKTLAFALPILEQLAVDPYGIYCLVLTPTRELAFQIADQFRALGKPIGLKDAVIVGGRDMIEQSKDLHRRPHAVIATPGRLADHLKSDENGTGRLFQRIKFLVLDEADQLLDGQYSEQLADIFGFLPKKRQTLLFSATITDALSQLHQVSVKKPFFYEDPSEIATVEQLDQQYVLCPLAVKDAYLVYVVKNFHEKRPESSILVFSHTCRECQAVAVMFKGLGFNVGSLHSMISQQERLASLSKFRSGRLRILICTDVASRGLDIPRVDLVVNHNVPRSPKTYVHRVGRSARAGRFGSAISFVTQYDVSLLQEIENMVGKKLKQLTVNDKKVTQYVTQVLVAKREAEIKLDKQNFGEKREINKRKQMIMEGIDPSEVEHAIKQQRDRRKMHSKQRVDTLQKNVATAHLKRKKVT</sequence>
<evidence type="ECO:0000256" key="6">
    <source>
        <dbReference type="PROSITE-ProRule" id="PRU00552"/>
    </source>
</evidence>
<evidence type="ECO:0000313" key="12">
    <source>
        <dbReference type="WBParaSite" id="PSAMB.scaffold1023size36955.g10317.t1"/>
    </source>
</evidence>
<keyword evidence="5" id="KW-0067">ATP-binding</keyword>
<feature type="compositionally biased region" description="Acidic residues" evidence="7">
    <location>
        <begin position="10"/>
        <end position="77"/>
    </location>
</feature>
<feature type="domain" description="DEAD-box RNA helicase Q" evidence="10">
    <location>
        <begin position="98"/>
        <end position="126"/>
    </location>
</feature>
<evidence type="ECO:0000259" key="10">
    <source>
        <dbReference type="PROSITE" id="PS51195"/>
    </source>
</evidence>
<dbReference type="PANTHER" id="PTHR47959:SF24">
    <property type="entry name" value="ATP-DEPENDENT RNA HELICASE"/>
    <property type="match status" value="1"/>
</dbReference>
<dbReference type="InterPro" id="IPR001650">
    <property type="entry name" value="Helicase_C-like"/>
</dbReference>
<dbReference type="Proteomes" id="UP000887566">
    <property type="component" value="Unplaced"/>
</dbReference>
<dbReference type="CDD" id="cd18787">
    <property type="entry name" value="SF2_C_DEAD"/>
    <property type="match status" value="1"/>
</dbReference>
<dbReference type="PROSITE" id="PS51195">
    <property type="entry name" value="Q_MOTIF"/>
    <property type="match status" value="1"/>
</dbReference>
<dbReference type="PROSITE" id="PS51192">
    <property type="entry name" value="HELICASE_ATP_BIND_1"/>
    <property type="match status" value="1"/>
</dbReference>
<dbReference type="EC" id="3.6.4.13" evidence="1"/>
<evidence type="ECO:0000256" key="3">
    <source>
        <dbReference type="ARBA" id="ARBA00022801"/>
    </source>
</evidence>
<feature type="domain" description="Helicase ATP-binding" evidence="8">
    <location>
        <begin position="129"/>
        <end position="303"/>
    </location>
</feature>
<evidence type="ECO:0000259" key="9">
    <source>
        <dbReference type="PROSITE" id="PS51194"/>
    </source>
</evidence>
<evidence type="ECO:0000256" key="1">
    <source>
        <dbReference type="ARBA" id="ARBA00012552"/>
    </source>
</evidence>
<dbReference type="SMART" id="SM00487">
    <property type="entry name" value="DEXDc"/>
    <property type="match status" value="1"/>
</dbReference>
<keyword evidence="2" id="KW-0547">Nucleotide-binding</keyword>
<name>A0A914UHI9_9BILA</name>
<dbReference type="WBParaSite" id="PSAMB.scaffold1023size36955.g10317.t1">
    <property type="protein sequence ID" value="PSAMB.scaffold1023size36955.g10317.t1"/>
    <property type="gene ID" value="PSAMB.scaffold1023size36955.g10317"/>
</dbReference>
<dbReference type="InterPro" id="IPR014001">
    <property type="entry name" value="Helicase_ATP-bd"/>
</dbReference>
<dbReference type="SMART" id="SM00490">
    <property type="entry name" value="HELICc"/>
    <property type="match status" value="1"/>
</dbReference>
<dbReference type="Gene3D" id="3.40.50.300">
    <property type="entry name" value="P-loop containing nucleotide triphosphate hydrolases"/>
    <property type="match status" value="2"/>
</dbReference>
<dbReference type="GO" id="GO:0005829">
    <property type="term" value="C:cytosol"/>
    <property type="evidence" value="ECO:0007669"/>
    <property type="project" value="TreeGrafter"/>
</dbReference>
<dbReference type="InterPro" id="IPR050079">
    <property type="entry name" value="DEAD_box_RNA_helicase"/>
</dbReference>
<reference evidence="12" key="1">
    <citation type="submission" date="2022-11" db="UniProtKB">
        <authorList>
            <consortium name="WormBaseParasite"/>
        </authorList>
    </citation>
    <scope>IDENTIFICATION</scope>
</reference>
<accession>A0A914UHI9</accession>
<evidence type="ECO:0000313" key="11">
    <source>
        <dbReference type="Proteomes" id="UP000887566"/>
    </source>
</evidence>
<feature type="compositionally biased region" description="Low complexity" evidence="7">
    <location>
        <begin position="78"/>
        <end position="89"/>
    </location>
</feature>
<feature type="region of interest" description="Disordered" evidence="7">
    <location>
        <begin position="1"/>
        <end position="98"/>
    </location>
</feature>
<dbReference type="PROSITE" id="PS51194">
    <property type="entry name" value="HELICASE_CTER"/>
    <property type="match status" value="1"/>
</dbReference>
<dbReference type="InterPro" id="IPR014014">
    <property type="entry name" value="RNA_helicase_DEAD_Q_motif"/>
</dbReference>
<evidence type="ECO:0000256" key="2">
    <source>
        <dbReference type="ARBA" id="ARBA00022741"/>
    </source>
</evidence>
<keyword evidence="11" id="KW-1185">Reference proteome</keyword>
<dbReference type="InterPro" id="IPR011545">
    <property type="entry name" value="DEAD/DEAH_box_helicase_dom"/>
</dbReference>
<dbReference type="GO" id="GO:0003676">
    <property type="term" value="F:nucleic acid binding"/>
    <property type="evidence" value="ECO:0007669"/>
    <property type="project" value="InterPro"/>
</dbReference>
<dbReference type="AlphaFoldDB" id="A0A914UHI9"/>
<dbReference type="Pfam" id="PF00271">
    <property type="entry name" value="Helicase_C"/>
    <property type="match status" value="1"/>
</dbReference>
<feature type="short sequence motif" description="Q motif" evidence="6">
    <location>
        <begin position="98"/>
        <end position="126"/>
    </location>
</feature>
<dbReference type="GO" id="GO:0003724">
    <property type="term" value="F:RNA helicase activity"/>
    <property type="evidence" value="ECO:0007669"/>
    <property type="project" value="UniProtKB-EC"/>
</dbReference>
<dbReference type="CDD" id="cd17955">
    <property type="entry name" value="DEADc_DDX49"/>
    <property type="match status" value="1"/>
</dbReference>
<dbReference type="GO" id="GO:0016787">
    <property type="term" value="F:hydrolase activity"/>
    <property type="evidence" value="ECO:0007669"/>
    <property type="project" value="UniProtKB-KW"/>
</dbReference>